<dbReference type="Proteomes" id="UP000676194">
    <property type="component" value="Chromosome"/>
</dbReference>
<accession>A0A8E6B849</accession>
<dbReference type="PROSITE" id="PS51257">
    <property type="entry name" value="PROKAR_LIPOPROTEIN"/>
    <property type="match status" value="1"/>
</dbReference>
<feature type="region of interest" description="Disordered" evidence="1">
    <location>
        <begin position="84"/>
        <end position="103"/>
    </location>
</feature>
<evidence type="ECO:0000313" key="3">
    <source>
        <dbReference type="Proteomes" id="UP000676194"/>
    </source>
</evidence>
<reference evidence="2" key="1">
    <citation type="submission" date="2021-05" db="EMBL/GenBank/DDBJ databases">
        <title>Complete genome sequence of the cellulolytic planctomycete Telmatocola sphagniphila SP2T and characterization of the first cellulase from planctomycetes.</title>
        <authorList>
            <person name="Rakitin A.L."/>
            <person name="Beletsky A.V."/>
            <person name="Naumoff D.G."/>
            <person name="Kulichevskaya I.S."/>
            <person name="Mardanov A.V."/>
            <person name="Ravin N.V."/>
            <person name="Dedysh S.N."/>
        </authorList>
    </citation>
    <scope>NUCLEOTIDE SEQUENCE</scope>
    <source>
        <strain evidence="2">SP2T</strain>
    </source>
</reference>
<gene>
    <name evidence="2" type="ORF">KIH39_03660</name>
</gene>
<sequence length="137" mass="14839">MRFSFLSTSVLLVCCVALLGCGEKKVKRVTLEGTITIKGKPLDNGIVKFHGDKGLVWTAIVHEGGKFIITDVVPGAVKVSLTESPQSFGSSSDGKDKHNAGKLPSFDPVMKKLMDPDTANLHYTITEDQKEIHIEVT</sequence>
<dbReference type="KEGG" id="tsph:KIH39_03660"/>
<name>A0A8E6B849_9BACT</name>
<evidence type="ECO:0000313" key="2">
    <source>
        <dbReference type="EMBL" id="QVL33024.1"/>
    </source>
</evidence>
<dbReference type="RefSeq" id="WP_213497914.1">
    <property type="nucleotide sequence ID" value="NZ_CP074694.1"/>
</dbReference>
<protein>
    <recommendedName>
        <fullName evidence="4">Carboxypeptidase regulatory-like domain-containing protein</fullName>
    </recommendedName>
</protein>
<evidence type="ECO:0008006" key="4">
    <source>
        <dbReference type="Google" id="ProtNLM"/>
    </source>
</evidence>
<proteinExistence type="predicted"/>
<dbReference type="AlphaFoldDB" id="A0A8E6B849"/>
<organism evidence="2 3">
    <name type="scientific">Telmatocola sphagniphila</name>
    <dbReference type="NCBI Taxonomy" id="1123043"/>
    <lineage>
        <taxon>Bacteria</taxon>
        <taxon>Pseudomonadati</taxon>
        <taxon>Planctomycetota</taxon>
        <taxon>Planctomycetia</taxon>
        <taxon>Gemmatales</taxon>
        <taxon>Gemmataceae</taxon>
    </lineage>
</organism>
<keyword evidence="3" id="KW-1185">Reference proteome</keyword>
<evidence type="ECO:0000256" key="1">
    <source>
        <dbReference type="SAM" id="MobiDB-lite"/>
    </source>
</evidence>
<dbReference type="EMBL" id="CP074694">
    <property type="protein sequence ID" value="QVL33024.1"/>
    <property type="molecule type" value="Genomic_DNA"/>
</dbReference>